<dbReference type="OrthoDB" id="6628257at2"/>
<keyword evidence="6" id="KW-1185">Reference proteome</keyword>
<dbReference type="RefSeq" id="WP_138098372.1">
    <property type="nucleotide sequence ID" value="NZ_CP040428.1"/>
</dbReference>
<name>A0A4P8YML1_9ENTR</name>
<evidence type="ECO:0000256" key="2">
    <source>
        <dbReference type="ARBA" id="ARBA00023125"/>
    </source>
</evidence>
<dbReference type="GO" id="GO:0006355">
    <property type="term" value="P:regulation of DNA-templated transcription"/>
    <property type="evidence" value="ECO:0007669"/>
    <property type="project" value="InterPro"/>
</dbReference>
<dbReference type="Pfam" id="PF00196">
    <property type="entry name" value="GerE"/>
    <property type="match status" value="1"/>
</dbReference>
<dbReference type="EMBL" id="CP040428">
    <property type="protein sequence ID" value="QCT22085.1"/>
    <property type="molecule type" value="Genomic_DNA"/>
</dbReference>
<dbReference type="CDD" id="cd06170">
    <property type="entry name" value="LuxR_C_like"/>
    <property type="match status" value="1"/>
</dbReference>
<dbReference type="PANTHER" id="PTHR44688:SF16">
    <property type="entry name" value="DNA-BINDING TRANSCRIPTIONAL ACTIVATOR DEVR_DOSR"/>
    <property type="match status" value="1"/>
</dbReference>
<dbReference type="PROSITE" id="PS50043">
    <property type="entry name" value="HTH_LUXR_2"/>
    <property type="match status" value="1"/>
</dbReference>
<dbReference type="InterPro" id="IPR036388">
    <property type="entry name" value="WH-like_DNA-bd_sf"/>
</dbReference>
<dbReference type="InterPro" id="IPR016032">
    <property type="entry name" value="Sig_transdc_resp-reg_C-effctor"/>
</dbReference>
<protein>
    <submittedName>
        <fullName evidence="5">Helix-turn-helix transcriptional regulator</fullName>
    </submittedName>
</protein>
<evidence type="ECO:0000313" key="6">
    <source>
        <dbReference type="Proteomes" id="UP000302163"/>
    </source>
</evidence>
<gene>
    <name evidence="5" type="ORF">FEM41_21780</name>
</gene>
<dbReference type="InterPro" id="IPR000792">
    <property type="entry name" value="Tscrpt_reg_LuxR_C"/>
</dbReference>
<dbReference type="SMART" id="SM00421">
    <property type="entry name" value="HTH_LUXR"/>
    <property type="match status" value="1"/>
</dbReference>
<dbReference type="KEGG" id="izh:FEM41_21780"/>
<dbReference type="SUPFAM" id="SSF46894">
    <property type="entry name" value="C-terminal effector domain of the bipartite response regulators"/>
    <property type="match status" value="1"/>
</dbReference>
<dbReference type="AlphaFoldDB" id="A0A4P8YML1"/>
<accession>A0A4P8YML1</accession>
<evidence type="ECO:0000256" key="1">
    <source>
        <dbReference type="ARBA" id="ARBA00023015"/>
    </source>
</evidence>
<dbReference type="Gene3D" id="1.10.10.10">
    <property type="entry name" value="Winged helix-like DNA-binding domain superfamily/Winged helix DNA-binding domain"/>
    <property type="match status" value="1"/>
</dbReference>
<evidence type="ECO:0000313" key="5">
    <source>
        <dbReference type="EMBL" id="QCT22085.1"/>
    </source>
</evidence>
<keyword evidence="3" id="KW-0804">Transcription</keyword>
<dbReference type="PANTHER" id="PTHR44688">
    <property type="entry name" value="DNA-BINDING TRANSCRIPTIONAL ACTIVATOR DEVR_DOSR"/>
    <property type="match status" value="1"/>
</dbReference>
<dbReference type="GO" id="GO:0003677">
    <property type="term" value="F:DNA binding"/>
    <property type="evidence" value="ECO:0007669"/>
    <property type="project" value="UniProtKB-KW"/>
</dbReference>
<dbReference type="Proteomes" id="UP000302163">
    <property type="component" value="Chromosome"/>
</dbReference>
<evidence type="ECO:0000256" key="3">
    <source>
        <dbReference type="ARBA" id="ARBA00023163"/>
    </source>
</evidence>
<dbReference type="PRINTS" id="PR00038">
    <property type="entry name" value="HTHLUXR"/>
</dbReference>
<feature type="domain" description="HTH luxR-type" evidence="4">
    <location>
        <begin position="121"/>
        <end position="186"/>
    </location>
</feature>
<proteinExistence type="predicted"/>
<reference evidence="5 6" key="1">
    <citation type="submission" date="2019-05" db="EMBL/GenBank/DDBJ databases">
        <title>Complete genome sequence of Izhakiella calystegiae KSNA2, an endophyte isolated from beach morning glory (Calystegia soldanella).</title>
        <authorList>
            <person name="Jiang L."/>
            <person name="Jeong J.C."/>
            <person name="Kim C.Y."/>
            <person name="Kim D.H."/>
            <person name="Kim S.W."/>
            <person name="Lee j."/>
        </authorList>
    </citation>
    <scope>NUCLEOTIDE SEQUENCE [LARGE SCALE GENOMIC DNA]</scope>
    <source>
        <strain evidence="5 6">KSNA2</strain>
    </source>
</reference>
<sequence length="241" mass="27317">MTNVNVISNDTYYLLGIEETAGFRAINISPYHVNNPAEFNTSIESCKREGCHNAMFAFVFDDLSLVEHAINYTRQQGLKAVFLVEQPLEYSYFVCNGLFFASKKHSRHGFYDILSRLSKIQDLPQGMISDREMEVLGMLLSGVETKEIAQRLEISGKTVSAHKKKVARRFGMDNWNDALMYKYLTMIVDRVESESKPQQAAQPVPVHIPHWHEEQSLPKVEALPMVSSSLAAVENIAGFRL</sequence>
<evidence type="ECO:0000259" key="4">
    <source>
        <dbReference type="PROSITE" id="PS50043"/>
    </source>
</evidence>
<organism evidence="5 6">
    <name type="scientific">Jejubacter calystegiae</name>
    <dbReference type="NCBI Taxonomy" id="2579935"/>
    <lineage>
        <taxon>Bacteria</taxon>
        <taxon>Pseudomonadati</taxon>
        <taxon>Pseudomonadota</taxon>
        <taxon>Gammaproteobacteria</taxon>
        <taxon>Enterobacterales</taxon>
        <taxon>Enterobacteriaceae</taxon>
        <taxon>Jejubacter</taxon>
    </lineage>
</organism>
<keyword evidence="1" id="KW-0805">Transcription regulation</keyword>
<keyword evidence="2" id="KW-0238">DNA-binding</keyword>